<dbReference type="PANTHER" id="PTHR42893:SF46">
    <property type="entry name" value="PROTEIN DETOXIFICATION 44, CHLOROPLASTIC"/>
    <property type="match status" value="1"/>
</dbReference>
<feature type="transmembrane region" description="Helical" evidence="6">
    <location>
        <begin position="203"/>
        <end position="227"/>
    </location>
</feature>
<keyword evidence="5 6" id="KW-0472">Membrane</keyword>
<dbReference type="GO" id="GO:0015297">
    <property type="term" value="F:antiporter activity"/>
    <property type="evidence" value="ECO:0007669"/>
    <property type="project" value="InterPro"/>
</dbReference>
<feature type="transmembrane region" description="Helical" evidence="6">
    <location>
        <begin position="404"/>
        <end position="422"/>
    </location>
</feature>
<comment type="similarity">
    <text evidence="2">Belongs to the multi antimicrobial extrusion (MATE) (TC 2.A.66.1) family.</text>
</comment>
<feature type="transmembrane region" description="Helical" evidence="6">
    <location>
        <begin position="289"/>
        <end position="307"/>
    </location>
</feature>
<sequence length="459" mass="49794">MANQPSPPANPPANPLTSLHNTNWVAPFLRLSIANTISNLMVPLAGLIDTAFLGHLDEIYYFAGVALATIIFNVIYWSFGFLRMGTTGLVAQAVGRAESDSLWLVGMRNLLLALGLGLLIFLLQLPIRRLGFSLLQADADVLTAGQAFYRACIWGAPAVLMNYVLLGWFLGRGQGRIVILLSLVSNGANVALDYGFIYRLGWASYGAGLATAMSQYLMLLVGLAMILPTIPWPTIRQLRGQLWETKAIRALFQLNRDILIRTFALVMCFSLFTNFSSGMGAQTLAVNTLLLQVVTLAAYLLDGIAFATETYAGQFYGQAAYAQLRRLVLWGSAVSVILGVGFAIAFARYPASLFGLLTNHADLVAGVKAYVIWLLPVLGFGAIAFMLDGYFLGLTAGRALRNSTLIASLICFLPIALIAQQLRSPNLLWLAMTCFMAGRALTLAWMTPKTLGPQPEPRA</sequence>
<feature type="transmembrane region" description="Helical" evidence="6">
    <location>
        <begin position="369"/>
        <end position="392"/>
    </location>
</feature>
<dbReference type="RefSeq" id="WP_193905686.1">
    <property type="nucleotide sequence ID" value="NZ_JADEXG010000011.1"/>
</dbReference>
<dbReference type="CDD" id="cd13136">
    <property type="entry name" value="MATE_DinF_like"/>
    <property type="match status" value="1"/>
</dbReference>
<comment type="caution">
    <text evidence="7">The sequence shown here is derived from an EMBL/GenBank/DDBJ whole genome shotgun (WGS) entry which is preliminary data.</text>
</comment>
<feature type="transmembrane region" description="Helical" evidence="6">
    <location>
        <begin position="258"/>
        <end position="277"/>
    </location>
</feature>
<dbReference type="EMBL" id="JADEXG010000011">
    <property type="protein sequence ID" value="MBE9077028.1"/>
    <property type="molecule type" value="Genomic_DNA"/>
</dbReference>
<feature type="transmembrane region" description="Helical" evidence="6">
    <location>
        <begin position="59"/>
        <end position="82"/>
    </location>
</feature>
<comment type="subcellular location">
    <subcellularLocation>
        <location evidence="1">Membrane</location>
        <topology evidence="1">Multi-pass membrane protein</topology>
    </subcellularLocation>
</comment>
<feature type="transmembrane region" description="Helical" evidence="6">
    <location>
        <begin position="177"/>
        <end position="197"/>
    </location>
</feature>
<keyword evidence="8" id="KW-1185">Reference proteome</keyword>
<organism evidence="7 8">
    <name type="scientific">Vasconcelosia minhoensis LEGE 07310</name>
    <dbReference type="NCBI Taxonomy" id="915328"/>
    <lineage>
        <taxon>Bacteria</taxon>
        <taxon>Bacillati</taxon>
        <taxon>Cyanobacteriota</taxon>
        <taxon>Cyanophyceae</taxon>
        <taxon>Nodosilineales</taxon>
        <taxon>Cymatolegaceae</taxon>
        <taxon>Vasconcelosia</taxon>
        <taxon>Vasconcelosia minhoensis</taxon>
    </lineage>
</organism>
<keyword evidence="3 6" id="KW-0812">Transmembrane</keyword>
<reference evidence="7" key="1">
    <citation type="submission" date="2020-10" db="EMBL/GenBank/DDBJ databases">
        <authorList>
            <person name="Castelo-Branco R."/>
            <person name="Eusebio N."/>
            <person name="Adriana R."/>
            <person name="Vieira A."/>
            <person name="Brugerolle De Fraissinette N."/>
            <person name="Rezende De Castro R."/>
            <person name="Schneider M.P."/>
            <person name="Vasconcelos V."/>
            <person name="Leao P.N."/>
        </authorList>
    </citation>
    <scope>NUCLEOTIDE SEQUENCE</scope>
    <source>
        <strain evidence="7">LEGE 07310</strain>
    </source>
</reference>
<evidence type="ECO:0000313" key="7">
    <source>
        <dbReference type="EMBL" id="MBE9077028.1"/>
    </source>
</evidence>
<name>A0A8J7AUK2_9CYAN</name>
<dbReference type="GO" id="GO:0005886">
    <property type="term" value="C:plasma membrane"/>
    <property type="evidence" value="ECO:0007669"/>
    <property type="project" value="TreeGrafter"/>
</dbReference>
<dbReference type="PANTHER" id="PTHR42893">
    <property type="entry name" value="PROTEIN DETOXIFICATION 44, CHLOROPLASTIC-RELATED"/>
    <property type="match status" value="1"/>
</dbReference>
<dbReference type="InterPro" id="IPR002528">
    <property type="entry name" value="MATE_fam"/>
</dbReference>
<dbReference type="GO" id="GO:0042910">
    <property type="term" value="F:xenobiotic transmembrane transporter activity"/>
    <property type="evidence" value="ECO:0007669"/>
    <property type="project" value="InterPro"/>
</dbReference>
<evidence type="ECO:0000256" key="5">
    <source>
        <dbReference type="ARBA" id="ARBA00023136"/>
    </source>
</evidence>
<dbReference type="Pfam" id="PF01554">
    <property type="entry name" value="MatE"/>
    <property type="match status" value="2"/>
</dbReference>
<proteinExistence type="inferred from homology"/>
<evidence type="ECO:0000256" key="1">
    <source>
        <dbReference type="ARBA" id="ARBA00004141"/>
    </source>
</evidence>
<evidence type="ECO:0000313" key="8">
    <source>
        <dbReference type="Proteomes" id="UP000636505"/>
    </source>
</evidence>
<evidence type="ECO:0000256" key="2">
    <source>
        <dbReference type="ARBA" id="ARBA00010199"/>
    </source>
</evidence>
<evidence type="ECO:0000256" key="3">
    <source>
        <dbReference type="ARBA" id="ARBA00022692"/>
    </source>
</evidence>
<evidence type="ECO:0000256" key="4">
    <source>
        <dbReference type="ARBA" id="ARBA00022989"/>
    </source>
</evidence>
<feature type="transmembrane region" description="Helical" evidence="6">
    <location>
        <begin position="102"/>
        <end position="127"/>
    </location>
</feature>
<evidence type="ECO:0000256" key="6">
    <source>
        <dbReference type="SAM" id="Phobius"/>
    </source>
</evidence>
<dbReference type="Proteomes" id="UP000636505">
    <property type="component" value="Unassembled WGS sequence"/>
</dbReference>
<protein>
    <submittedName>
        <fullName evidence="7">MATE family efflux transporter</fullName>
    </submittedName>
</protein>
<feature type="transmembrane region" description="Helical" evidence="6">
    <location>
        <begin position="147"/>
        <end position="170"/>
    </location>
</feature>
<accession>A0A8J7AUK2</accession>
<dbReference type="NCBIfam" id="TIGR00797">
    <property type="entry name" value="matE"/>
    <property type="match status" value="1"/>
</dbReference>
<feature type="transmembrane region" description="Helical" evidence="6">
    <location>
        <begin position="327"/>
        <end position="349"/>
    </location>
</feature>
<gene>
    <name evidence="7" type="ORF">IQ241_06910</name>
</gene>
<keyword evidence="4 6" id="KW-1133">Transmembrane helix</keyword>
<dbReference type="InterPro" id="IPR044644">
    <property type="entry name" value="DinF-like"/>
</dbReference>
<dbReference type="AlphaFoldDB" id="A0A8J7AUK2"/>